<sequence length="59" mass="6952">MLATKVMRGIIVTERRTFHTLGGKSCDWKRSFVEIAENRFCHGWFIVIRLEIEIINLSE</sequence>
<name>A0A195B937_9HYME</name>
<dbReference type="AlphaFoldDB" id="A0A195B937"/>
<organism evidence="1 2">
    <name type="scientific">Atta colombica</name>
    <dbReference type="NCBI Taxonomy" id="520822"/>
    <lineage>
        <taxon>Eukaryota</taxon>
        <taxon>Metazoa</taxon>
        <taxon>Ecdysozoa</taxon>
        <taxon>Arthropoda</taxon>
        <taxon>Hexapoda</taxon>
        <taxon>Insecta</taxon>
        <taxon>Pterygota</taxon>
        <taxon>Neoptera</taxon>
        <taxon>Endopterygota</taxon>
        <taxon>Hymenoptera</taxon>
        <taxon>Apocrita</taxon>
        <taxon>Aculeata</taxon>
        <taxon>Formicoidea</taxon>
        <taxon>Formicidae</taxon>
        <taxon>Myrmicinae</taxon>
        <taxon>Atta</taxon>
    </lineage>
</organism>
<dbReference type="EMBL" id="KQ976558">
    <property type="protein sequence ID" value="KYM80704.1"/>
    <property type="molecule type" value="Genomic_DNA"/>
</dbReference>
<dbReference type="Proteomes" id="UP000078540">
    <property type="component" value="Unassembled WGS sequence"/>
</dbReference>
<evidence type="ECO:0000313" key="1">
    <source>
        <dbReference type="EMBL" id="KYM80704.1"/>
    </source>
</evidence>
<accession>A0A195B937</accession>
<keyword evidence="2" id="KW-1185">Reference proteome</keyword>
<proteinExistence type="predicted"/>
<gene>
    <name evidence="1" type="ORF">ALC53_08873</name>
</gene>
<protein>
    <submittedName>
        <fullName evidence="1">Uncharacterized protein</fullName>
    </submittedName>
</protein>
<evidence type="ECO:0000313" key="2">
    <source>
        <dbReference type="Proteomes" id="UP000078540"/>
    </source>
</evidence>
<reference evidence="1 2" key="1">
    <citation type="submission" date="2015-09" db="EMBL/GenBank/DDBJ databases">
        <title>Atta colombica WGS genome.</title>
        <authorList>
            <person name="Nygaard S."/>
            <person name="Hu H."/>
            <person name="Boomsma J."/>
            <person name="Zhang G."/>
        </authorList>
    </citation>
    <scope>NUCLEOTIDE SEQUENCE [LARGE SCALE GENOMIC DNA]</scope>
    <source>
        <strain evidence="1">Treedump-2</strain>
        <tissue evidence="1">Whole body</tissue>
    </source>
</reference>